<reference evidence="2 3" key="1">
    <citation type="journal article" date="2013" name="ISME J.">
        <title>A metabolic model for members of the genus Tetrasphaera involved in enhanced biological phosphorus removal.</title>
        <authorList>
            <person name="Kristiansen R."/>
            <person name="Nguyen H.T.T."/>
            <person name="Saunders A.M."/>
            <person name="Nielsen J.L."/>
            <person name="Wimmer R."/>
            <person name="Le V.Q."/>
            <person name="McIlroy S.J."/>
            <person name="Petrovski S."/>
            <person name="Seviour R.J."/>
            <person name="Calteau A."/>
            <person name="Nielsen K.L."/>
            <person name="Nielsen P.H."/>
        </authorList>
    </citation>
    <scope>NUCLEOTIDE SEQUENCE [LARGE SCALE GENOMIC DNA]</scope>
    <source>
        <strain evidence="2 3">Ben110</strain>
    </source>
</reference>
<feature type="chain" id="PRO_5004879024" evidence="1">
    <location>
        <begin position="34"/>
        <end position="154"/>
    </location>
</feature>
<evidence type="ECO:0000313" key="2">
    <source>
        <dbReference type="EMBL" id="CCH74998.1"/>
    </source>
</evidence>
<dbReference type="Proteomes" id="UP000035763">
    <property type="component" value="Unassembled WGS sequence"/>
</dbReference>
<keyword evidence="3" id="KW-1185">Reference proteome</keyword>
<evidence type="ECO:0000313" key="3">
    <source>
        <dbReference type="Proteomes" id="UP000035763"/>
    </source>
</evidence>
<dbReference type="RefSeq" id="WP_048693167.1">
    <property type="nucleotide sequence ID" value="NZ_HG764815.1"/>
</dbReference>
<dbReference type="EMBL" id="CAJA01000445">
    <property type="protein sequence ID" value="CCH74998.1"/>
    <property type="molecule type" value="Genomic_DNA"/>
</dbReference>
<evidence type="ECO:0000256" key="1">
    <source>
        <dbReference type="SAM" id="SignalP"/>
    </source>
</evidence>
<organism evidence="2 3">
    <name type="scientific">Nostocoides australiense Ben110</name>
    <dbReference type="NCBI Taxonomy" id="1193182"/>
    <lineage>
        <taxon>Bacteria</taxon>
        <taxon>Bacillati</taxon>
        <taxon>Actinomycetota</taxon>
        <taxon>Actinomycetes</taxon>
        <taxon>Micrococcales</taxon>
        <taxon>Intrasporangiaceae</taxon>
        <taxon>Nostocoides</taxon>
    </lineage>
</organism>
<keyword evidence="1" id="KW-0732">Signal</keyword>
<protein>
    <submittedName>
        <fullName evidence="2">Uncharacterized protein</fullName>
    </submittedName>
</protein>
<feature type="signal peptide" evidence="1">
    <location>
        <begin position="1"/>
        <end position="33"/>
    </location>
</feature>
<proteinExistence type="predicted"/>
<comment type="caution">
    <text evidence="2">The sequence shown here is derived from an EMBL/GenBank/DDBJ whole genome shotgun (WGS) entry which is preliminary data.</text>
</comment>
<gene>
    <name evidence="2" type="ORF">BN11_50019</name>
</gene>
<name>W6JZH6_9MICO</name>
<sequence length="154" mass="15858">MSIMSISLRSAATAAALAAAVAGGIAAAGPASAVPVDRPIIDTARLDFGGAFSPGGPTSGGRLQWDVAGGVITPKLTGNFRVQAGTCGKVRMVYYRPNHTVLAARETNVVCGQSTTPIRIDNFADPLARHVHINLDRRNNDGTFTTVGASVQSL</sequence>
<accession>W6JZH6</accession>
<dbReference type="AlphaFoldDB" id="W6JZH6"/>